<keyword evidence="2" id="KW-1185">Reference proteome</keyword>
<evidence type="ECO:0000313" key="1">
    <source>
        <dbReference type="EMBL" id="SNS29102.1"/>
    </source>
</evidence>
<dbReference type="OrthoDB" id="1327228at2"/>
<dbReference type="PROSITE" id="PS51257">
    <property type="entry name" value="PROKAR_LIPOPROTEIN"/>
    <property type="match status" value="1"/>
</dbReference>
<dbReference type="EMBL" id="FZNY01000010">
    <property type="protein sequence ID" value="SNS29102.1"/>
    <property type="molecule type" value="Genomic_DNA"/>
</dbReference>
<organism evidence="1 2">
    <name type="scientific">Dokdonia pacifica</name>
    <dbReference type="NCBI Taxonomy" id="1627892"/>
    <lineage>
        <taxon>Bacteria</taxon>
        <taxon>Pseudomonadati</taxon>
        <taxon>Bacteroidota</taxon>
        <taxon>Flavobacteriia</taxon>
        <taxon>Flavobacteriales</taxon>
        <taxon>Flavobacteriaceae</taxon>
        <taxon>Dokdonia</taxon>
    </lineage>
</organism>
<proteinExistence type="predicted"/>
<dbReference type="AlphaFoldDB" id="A0A239DAF9"/>
<name>A0A239DAF9_9FLAO</name>
<accession>A0A239DAF9</accession>
<dbReference type="RefSeq" id="WP_089373687.1">
    <property type="nucleotide sequence ID" value="NZ_BMEP01000010.1"/>
</dbReference>
<dbReference type="Proteomes" id="UP000198379">
    <property type="component" value="Unassembled WGS sequence"/>
</dbReference>
<gene>
    <name evidence="1" type="ORF">SAMN06265376_11063</name>
</gene>
<protein>
    <submittedName>
        <fullName evidence="1">Uncharacterized protein</fullName>
    </submittedName>
</protein>
<sequence length="319" mass="35445">MRLSRVLSTLFFISIVSCTDGDKAIEEVFAETERGTILRNINRVSKDFIHTDFESVFELEIEEQDIEGGNLLDFVRLHIEFRDRTIDGSDNSTQEVILKDIPSNAFIIGPDAFPRTTILVSYQEVVDALAINTGLIEPGDQFGLRLETHLTDGRIFSTLDTSASVLTDACFFKSPFRYEINVIEVIPEDLFTGTYSYEIVSDVINPSFGIQEEGIVSIMAGDLPNVRTTGIIGEGLEFTIAGAYVYPKIYQSVNLFCIESGPHILSGPNDTNFGTIDLNDDTVFFLDIDIGFEGWDGTLDNGDDAIGVSTLYTFKFTKQ</sequence>
<evidence type="ECO:0000313" key="2">
    <source>
        <dbReference type="Proteomes" id="UP000198379"/>
    </source>
</evidence>
<reference evidence="1 2" key="1">
    <citation type="submission" date="2017-06" db="EMBL/GenBank/DDBJ databases">
        <authorList>
            <person name="Kim H.J."/>
            <person name="Triplett B.A."/>
        </authorList>
    </citation>
    <scope>NUCLEOTIDE SEQUENCE [LARGE SCALE GENOMIC DNA]</scope>
    <source>
        <strain evidence="1 2">DSM 25597</strain>
    </source>
</reference>